<keyword evidence="2" id="KW-1003">Cell membrane</keyword>
<dbReference type="Proteomes" id="UP000885660">
    <property type="component" value="Unassembled WGS sequence"/>
</dbReference>
<evidence type="ECO:0000256" key="4">
    <source>
        <dbReference type="ARBA" id="ARBA00022989"/>
    </source>
</evidence>
<dbReference type="SUPFAM" id="SSF82866">
    <property type="entry name" value="Multidrug efflux transporter AcrB transmembrane domain"/>
    <property type="match status" value="2"/>
</dbReference>
<organism evidence="8">
    <name type="scientific">Aerophobetes bacterium</name>
    <dbReference type="NCBI Taxonomy" id="2030807"/>
    <lineage>
        <taxon>Bacteria</taxon>
        <taxon>Candidatus Aerophobota</taxon>
    </lineage>
</organism>
<dbReference type="EMBL" id="DRBC01000258">
    <property type="protein sequence ID" value="HDN84955.1"/>
    <property type="molecule type" value="Genomic_DNA"/>
</dbReference>
<dbReference type="Gene3D" id="1.20.1640.10">
    <property type="entry name" value="Multidrug efflux transporter AcrB transmembrane domain"/>
    <property type="match status" value="2"/>
</dbReference>
<keyword evidence="4 6" id="KW-1133">Transmembrane helix</keyword>
<name>A0A7V0MZT3_UNCAE</name>
<feature type="transmembrane region" description="Helical" evidence="6">
    <location>
        <begin position="238"/>
        <end position="258"/>
    </location>
</feature>
<dbReference type="InterPro" id="IPR001036">
    <property type="entry name" value="Acrflvin-R"/>
</dbReference>
<feature type="transmembrane region" description="Helical" evidence="6">
    <location>
        <begin position="336"/>
        <end position="363"/>
    </location>
</feature>
<dbReference type="AlphaFoldDB" id="A0A7V0MZT3"/>
<dbReference type="PROSITE" id="PS50156">
    <property type="entry name" value="SSD"/>
    <property type="match status" value="1"/>
</dbReference>
<dbReference type="InterPro" id="IPR004869">
    <property type="entry name" value="MMPL_dom"/>
</dbReference>
<dbReference type="Pfam" id="PF03176">
    <property type="entry name" value="MMPL"/>
    <property type="match status" value="2"/>
</dbReference>
<evidence type="ECO:0000256" key="6">
    <source>
        <dbReference type="SAM" id="Phobius"/>
    </source>
</evidence>
<evidence type="ECO:0000256" key="1">
    <source>
        <dbReference type="ARBA" id="ARBA00004651"/>
    </source>
</evidence>
<feature type="transmembrane region" description="Helical" evidence="6">
    <location>
        <begin position="401"/>
        <end position="420"/>
    </location>
</feature>
<feature type="transmembrane region" description="Helical" evidence="6">
    <location>
        <begin position="264"/>
        <end position="285"/>
    </location>
</feature>
<feature type="transmembrane region" description="Helical" evidence="6">
    <location>
        <begin position="12"/>
        <end position="32"/>
    </location>
</feature>
<evidence type="ECO:0000256" key="2">
    <source>
        <dbReference type="ARBA" id="ARBA00022475"/>
    </source>
</evidence>
<keyword evidence="5 6" id="KW-0472">Membrane</keyword>
<feature type="transmembrane region" description="Helical" evidence="6">
    <location>
        <begin position="305"/>
        <end position="324"/>
    </location>
</feature>
<keyword evidence="3 6" id="KW-0812">Transmembrane</keyword>
<dbReference type="InterPro" id="IPR050545">
    <property type="entry name" value="Mycobact_MmpL"/>
</dbReference>
<comment type="subcellular location">
    <subcellularLocation>
        <location evidence="1">Cell membrane</location>
        <topology evidence="1">Multi-pass membrane protein</topology>
    </subcellularLocation>
</comment>
<evidence type="ECO:0000256" key="3">
    <source>
        <dbReference type="ARBA" id="ARBA00022692"/>
    </source>
</evidence>
<dbReference type="PANTHER" id="PTHR33406:SF13">
    <property type="entry name" value="MEMBRANE PROTEIN YDFJ"/>
    <property type="match status" value="1"/>
</dbReference>
<feature type="transmembrane region" description="Helical" evidence="6">
    <location>
        <begin position="599"/>
        <end position="623"/>
    </location>
</feature>
<gene>
    <name evidence="8" type="ORF">ENG47_04275</name>
</gene>
<protein>
    <submittedName>
        <fullName evidence="8">RND family transporter</fullName>
    </submittedName>
</protein>
<reference evidence="8" key="1">
    <citation type="journal article" date="2020" name="mSystems">
        <title>Genome- and Community-Level Interaction Insights into Carbon Utilization and Element Cycling Functions of Hydrothermarchaeota in Hydrothermal Sediment.</title>
        <authorList>
            <person name="Zhou Z."/>
            <person name="Liu Y."/>
            <person name="Xu W."/>
            <person name="Pan J."/>
            <person name="Luo Z.H."/>
            <person name="Li M."/>
        </authorList>
    </citation>
    <scope>NUCLEOTIDE SEQUENCE [LARGE SCALE GENOMIC DNA]</scope>
    <source>
        <strain evidence="8">HyVt-219</strain>
    </source>
</reference>
<feature type="domain" description="SSD" evidence="7">
    <location>
        <begin position="241"/>
        <end position="362"/>
    </location>
</feature>
<evidence type="ECO:0000259" key="7">
    <source>
        <dbReference type="PROSITE" id="PS50156"/>
    </source>
</evidence>
<accession>A0A7V0MZT3</accession>
<sequence>MHRLARFVNKHPILIIAVVAVLTGFFLLQFKYINMETDVTKMIPDIPEKKYFDHIQQIFGTTGEYIFIGVVVPPGKEIFNPETLRKIRDISRKIDSLPGVDKTLSPTETDYIKGTEWGIEVTPVLGDKIPTTVKQMEEFKHRIKTYEMFKNIVSNDNRAAAIIITVKEEADKSELVKKIKQIVKEKEGPEKIYVGGKTVVDTVIGEFMMRDLTYLIPVVLTVIVIILYLSFRTLIGVLLPLSTVVISTIWAIGIMSLFKIPLSMSTFILPILLMAVGTAYGIHILTRYYEVTNSKDKHKIIEETLAKVGNAVLIAGLTTIAGFASLSVSRIHGIRIFGVMTGLGIATALCFSLLFIPSILSIVPKYPLKHSEKKLILNPDKSGYLSSFLNNLGEFVYRRKILILIITGVIVILFAAGIPLTSTESNPLLFFPSNNPCRVAEDVLNHYFMGTTPLQVIVRAKKPGEIKNPSVLKAIDGLENSLKKLPEVGGTSSINDFVKSINKALHEDKEKFYAVPNTRQEVAQYLLLYSMSADPTDFESFVDNEFQTANVMVFLKTGHTAKIKKVMRAIKSYVKKNFPPDVNVKITGSGFLFIPINKLLVNTFIESIILSLLFVFIICAVIFRSLKAGIFSLIPISIAIVINFGVMGWFKIPLNIGTVAISAIAVGIGIDYAVHFISRLRMESANRSFHSALILTTRTTGKAILYNAIAVAAGFLVLLASSIKWYNFMGELMALVMVISAMGALTILPSLIIITKARLFNKKIVSEKRRYEK</sequence>
<evidence type="ECO:0000256" key="5">
    <source>
        <dbReference type="ARBA" id="ARBA00023136"/>
    </source>
</evidence>
<feature type="transmembrane region" description="Helical" evidence="6">
    <location>
        <begin position="732"/>
        <end position="754"/>
    </location>
</feature>
<evidence type="ECO:0000313" key="8">
    <source>
        <dbReference type="EMBL" id="HDN84955.1"/>
    </source>
</evidence>
<feature type="transmembrane region" description="Helical" evidence="6">
    <location>
        <begin position="656"/>
        <end position="677"/>
    </location>
</feature>
<dbReference type="PRINTS" id="PR00702">
    <property type="entry name" value="ACRIFLAVINRP"/>
</dbReference>
<proteinExistence type="predicted"/>
<comment type="caution">
    <text evidence="8">The sequence shown here is derived from an EMBL/GenBank/DDBJ whole genome shotgun (WGS) entry which is preliminary data.</text>
</comment>
<dbReference type="GO" id="GO:0005886">
    <property type="term" value="C:plasma membrane"/>
    <property type="evidence" value="ECO:0007669"/>
    <property type="project" value="UniProtKB-SubCell"/>
</dbReference>
<dbReference type="InterPro" id="IPR000731">
    <property type="entry name" value="SSD"/>
</dbReference>
<feature type="transmembrane region" description="Helical" evidence="6">
    <location>
        <begin position="704"/>
        <end position="726"/>
    </location>
</feature>
<dbReference type="GO" id="GO:0022857">
    <property type="term" value="F:transmembrane transporter activity"/>
    <property type="evidence" value="ECO:0007669"/>
    <property type="project" value="InterPro"/>
</dbReference>
<feature type="transmembrane region" description="Helical" evidence="6">
    <location>
        <begin position="212"/>
        <end position="231"/>
    </location>
</feature>
<feature type="transmembrane region" description="Helical" evidence="6">
    <location>
        <begin position="630"/>
        <end position="650"/>
    </location>
</feature>
<dbReference type="PANTHER" id="PTHR33406">
    <property type="entry name" value="MEMBRANE PROTEIN MJ1562-RELATED"/>
    <property type="match status" value="1"/>
</dbReference>